<proteinExistence type="predicted"/>
<protein>
    <submittedName>
        <fullName evidence="3">Uncharacterized protein</fullName>
    </submittedName>
</protein>
<name>A0A084SF73_9BACT</name>
<evidence type="ECO:0000256" key="1">
    <source>
        <dbReference type="SAM" id="MobiDB-lite"/>
    </source>
</evidence>
<keyword evidence="2" id="KW-0732">Signal</keyword>
<feature type="compositionally biased region" description="Polar residues" evidence="1">
    <location>
        <begin position="52"/>
        <end position="64"/>
    </location>
</feature>
<dbReference type="EMBL" id="JPMI01000393">
    <property type="protein sequence ID" value="KFA87108.1"/>
    <property type="molecule type" value="Genomic_DNA"/>
</dbReference>
<comment type="caution">
    <text evidence="3">The sequence shown here is derived from an EMBL/GenBank/DDBJ whole genome shotgun (WGS) entry which is preliminary data.</text>
</comment>
<dbReference type="Proteomes" id="UP000028547">
    <property type="component" value="Unassembled WGS sequence"/>
</dbReference>
<feature type="chain" id="PRO_5001781432" evidence="2">
    <location>
        <begin position="22"/>
        <end position="75"/>
    </location>
</feature>
<evidence type="ECO:0000313" key="4">
    <source>
        <dbReference type="Proteomes" id="UP000028547"/>
    </source>
</evidence>
<organism evidence="3 4">
    <name type="scientific">Archangium violaceum Cb vi76</name>
    <dbReference type="NCBI Taxonomy" id="1406225"/>
    <lineage>
        <taxon>Bacteria</taxon>
        <taxon>Pseudomonadati</taxon>
        <taxon>Myxococcota</taxon>
        <taxon>Myxococcia</taxon>
        <taxon>Myxococcales</taxon>
        <taxon>Cystobacterineae</taxon>
        <taxon>Archangiaceae</taxon>
        <taxon>Archangium</taxon>
    </lineage>
</organism>
<feature type="signal peptide" evidence="2">
    <location>
        <begin position="1"/>
        <end position="21"/>
    </location>
</feature>
<dbReference type="AlphaFoldDB" id="A0A084SF73"/>
<evidence type="ECO:0000256" key="2">
    <source>
        <dbReference type="SAM" id="SignalP"/>
    </source>
</evidence>
<feature type="region of interest" description="Disordered" evidence="1">
    <location>
        <begin position="52"/>
        <end position="75"/>
    </location>
</feature>
<gene>
    <name evidence="3" type="ORF">Q664_49990</name>
</gene>
<sequence length="75" mass="7937">MSTLLAAPLLLALLVSTPASPHGEDWDTSGARHLELTAENAGELHPVRIRPHQSTTLEFDTPLQSGGVRVEGGRG</sequence>
<reference evidence="3 4" key="1">
    <citation type="submission" date="2014-07" db="EMBL/GenBank/DDBJ databases">
        <title>Draft Genome Sequence of Gephyronic Acid Producer, Cystobacter violaceus Strain Cb vi76.</title>
        <authorList>
            <person name="Stevens D.C."/>
            <person name="Young J."/>
            <person name="Carmichael R."/>
            <person name="Tan J."/>
            <person name="Taylor R.E."/>
        </authorList>
    </citation>
    <scope>NUCLEOTIDE SEQUENCE [LARGE SCALE GENOMIC DNA]</scope>
    <source>
        <strain evidence="3 4">Cb vi76</strain>
    </source>
</reference>
<dbReference type="RefSeq" id="WP_043413453.1">
    <property type="nucleotide sequence ID" value="NZ_JPMI01000393.1"/>
</dbReference>
<accession>A0A084SF73</accession>
<evidence type="ECO:0000313" key="3">
    <source>
        <dbReference type="EMBL" id="KFA87108.1"/>
    </source>
</evidence>